<organism evidence="7 8">
    <name type="scientific">Lysinibacillus alkalisoli</name>
    <dbReference type="NCBI Taxonomy" id="1911548"/>
    <lineage>
        <taxon>Bacteria</taxon>
        <taxon>Bacillati</taxon>
        <taxon>Bacillota</taxon>
        <taxon>Bacilli</taxon>
        <taxon>Bacillales</taxon>
        <taxon>Bacillaceae</taxon>
        <taxon>Lysinibacillus</taxon>
    </lineage>
</organism>
<dbReference type="InterPro" id="IPR047199">
    <property type="entry name" value="CorA-like"/>
</dbReference>
<dbReference type="Gene3D" id="1.20.58.340">
    <property type="entry name" value="Magnesium transport protein CorA, transmembrane region"/>
    <property type="match status" value="2"/>
</dbReference>
<keyword evidence="3 6" id="KW-0812">Transmembrane</keyword>
<evidence type="ECO:0000256" key="5">
    <source>
        <dbReference type="ARBA" id="ARBA00023136"/>
    </source>
</evidence>
<dbReference type="AlphaFoldDB" id="A0A917G6R5"/>
<dbReference type="GO" id="GO:0046873">
    <property type="term" value="F:metal ion transmembrane transporter activity"/>
    <property type="evidence" value="ECO:0007669"/>
    <property type="project" value="InterPro"/>
</dbReference>
<protein>
    <submittedName>
        <fullName evidence="7">Magnesium transporter</fullName>
    </submittedName>
</protein>
<dbReference type="PANTHER" id="PTHR47891:SF2">
    <property type="entry name" value="MAGNESIUM AND COBALT TRANSPORTER"/>
    <property type="match status" value="1"/>
</dbReference>
<gene>
    <name evidence="7" type="primary">corA</name>
    <name evidence="7" type="ORF">GCM10007425_19960</name>
</gene>
<dbReference type="CDD" id="cd12827">
    <property type="entry name" value="EcCorA_ZntB-like_u2"/>
    <property type="match status" value="1"/>
</dbReference>
<name>A0A917G6R5_9BACI</name>
<feature type="transmembrane region" description="Helical" evidence="6">
    <location>
        <begin position="286"/>
        <end position="307"/>
    </location>
</feature>
<dbReference type="InterPro" id="IPR045863">
    <property type="entry name" value="CorA_TM1_TM2"/>
</dbReference>
<evidence type="ECO:0000256" key="1">
    <source>
        <dbReference type="ARBA" id="ARBA00004141"/>
    </source>
</evidence>
<dbReference type="PANTHER" id="PTHR47891">
    <property type="entry name" value="TRANSPORTER-RELATED"/>
    <property type="match status" value="1"/>
</dbReference>
<reference evidence="7" key="2">
    <citation type="submission" date="2020-09" db="EMBL/GenBank/DDBJ databases">
        <authorList>
            <person name="Sun Q."/>
            <person name="Zhou Y."/>
        </authorList>
    </citation>
    <scope>NUCLEOTIDE SEQUENCE</scope>
    <source>
        <strain evidence="7">CGMCC 1.15760</strain>
    </source>
</reference>
<comment type="similarity">
    <text evidence="2">Belongs to the CorA metal ion transporter (MIT) (TC 1.A.35) family.</text>
</comment>
<dbReference type="SUPFAM" id="SSF143865">
    <property type="entry name" value="CorA soluble domain-like"/>
    <property type="match status" value="1"/>
</dbReference>
<keyword evidence="5 6" id="KW-0472">Membrane</keyword>
<keyword evidence="4 6" id="KW-1133">Transmembrane helix</keyword>
<dbReference type="EMBL" id="BMJT01000006">
    <property type="protein sequence ID" value="GGG25388.1"/>
    <property type="molecule type" value="Genomic_DNA"/>
</dbReference>
<comment type="subcellular location">
    <subcellularLocation>
        <location evidence="1">Membrane</location>
        <topology evidence="1">Multi-pass membrane protein</topology>
    </subcellularLocation>
</comment>
<sequence>MQTIYYSPEQGQLKQASRIVHNALIYMVNPTSQEIAQTAKDLKIPAKFFRDVLDVNERPRITREQEALLMILNMPTKTKHNVLEALPYQTIPFGIIHVKDHMVVVAKEEVPMFASLIKGTYGDFDTHMKTRMTLFLFEGVAIAYEQTLMTITQQVGRLQHKLKKAYRNNELFGLINLNKSLVYFSTSLGAMQMVFERLLNGRDIKLYDEDARMLQSALLDIKQAKAVTELRRESLSNLMDAYAVVIHNNLNSILKILTTLTIVLVIPTMMGSIFSMNVALPYETEWISTIVVGILMVLIVAVLMALFKKKRFLTI</sequence>
<proteinExistence type="inferred from homology"/>
<dbReference type="RefSeq" id="WP_188614909.1">
    <property type="nucleotide sequence ID" value="NZ_BMJT01000006.1"/>
</dbReference>
<evidence type="ECO:0000313" key="8">
    <source>
        <dbReference type="Proteomes" id="UP000616608"/>
    </source>
</evidence>
<accession>A0A917G6R5</accession>
<keyword evidence="8" id="KW-1185">Reference proteome</keyword>
<dbReference type="InterPro" id="IPR002523">
    <property type="entry name" value="MgTranspt_CorA/ZnTranspt_ZntB"/>
</dbReference>
<comment type="caution">
    <text evidence="7">The sequence shown here is derived from an EMBL/GenBank/DDBJ whole genome shotgun (WGS) entry which is preliminary data.</text>
</comment>
<dbReference type="InterPro" id="IPR045861">
    <property type="entry name" value="CorA_cytoplasmic_dom"/>
</dbReference>
<dbReference type="Proteomes" id="UP000616608">
    <property type="component" value="Unassembled WGS sequence"/>
</dbReference>
<dbReference type="Pfam" id="PF01544">
    <property type="entry name" value="CorA"/>
    <property type="match status" value="1"/>
</dbReference>
<feature type="transmembrane region" description="Helical" evidence="6">
    <location>
        <begin position="256"/>
        <end position="280"/>
    </location>
</feature>
<reference evidence="7" key="1">
    <citation type="journal article" date="2014" name="Int. J. Syst. Evol. Microbiol.">
        <title>Complete genome sequence of Corynebacterium casei LMG S-19264T (=DSM 44701T), isolated from a smear-ripened cheese.</title>
        <authorList>
            <consortium name="US DOE Joint Genome Institute (JGI-PGF)"/>
            <person name="Walter F."/>
            <person name="Albersmeier A."/>
            <person name="Kalinowski J."/>
            <person name="Ruckert C."/>
        </authorList>
    </citation>
    <scope>NUCLEOTIDE SEQUENCE</scope>
    <source>
        <strain evidence="7">CGMCC 1.15760</strain>
    </source>
</reference>
<evidence type="ECO:0000256" key="6">
    <source>
        <dbReference type="SAM" id="Phobius"/>
    </source>
</evidence>
<evidence type="ECO:0000256" key="2">
    <source>
        <dbReference type="ARBA" id="ARBA00009765"/>
    </source>
</evidence>
<dbReference type="GO" id="GO:0016020">
    <property type="term" value="C:membrane"/>
    <property type="evidence" value="ECO:0007669"/>
    <property type="project" value="UniProtKB-SubCell"/>
</dbReference>
<dbReference type="Gene3D" id="3.30.460.20">
    <property type="entry name" value="CorA soluble domain-like"/>
    <property type="match status" value="1"/>
</dbReference>
<evidence type="ECO:0000256" key="4">
    <source>
        <dbReference type="ARBA" id="ARBA00022989"/>
    </source>
</evidence>
<evidence type="ECO:0000313" key="7">
    <source>
        <dbReference type="EMBL" id="GGG25388.1"/>
    </source>
</evidence>
<dbReference type="SUPFAM" id="SSF144083">
    <property type="entry name" value="Magnesium transport protein CorA, transmembrane region"/>
    <property type="match status" value="1"/>
</dbReference>
<evidence type="ECO:0000256" key="3">
    <source>
        <dbReference type="ARBA" id="ARBA00022692"/>
    </source>
</evidence>